<dbReference type="EMBL" id="MK134858">
    <property type="protein sequence ID" value="QFC18641.1"/>
    <property type="molecule type" value="Genomic_DNA"/>
</dbReference>
<proteinExistence type="predicted"/>
<geneLocation type="plasmid" evidence="1">
    <name>pLM1686</name>
</geneLocation>
<dbReference type="InterPro" id="IPR045920">
    <property type="entry name" value="DUF6339"/>
</dbReference>
<dbReference type="Pfam" id="PF19866">
    <property type="entry name" value="DUF6339"/>
    <property type="match status" value="1"/>
</dbReference>
<reference evidence="1" key="1">
    <citation type="submission" date="2018-11" db="EMBL/GenBank/DDBJ databases">
        <title>Whole genome sequencing based investigation of maternal-neonatal listeriosis.</title>
        <authorList>
            <person name="Luo L."/>
            <person name="Payne M."/>
            <person name="Lan R."/>
            <person name="Wang Y."/>
        </authorList>
    </citation>
    <scope>NUCLEOTIDE SEQUENCE</scope>
    <source>
        <plasmid evidence="1">pLM1686</plasmid>
    </source>
</reference>
<sequence>MVVRYYTTDDSRENPYELMEFFGKKDISGKMISFFSSVMTNNKNIRLGIISGIKKLYDADLIPYHREQFRTSIMYFNLMGGVRILEILSFEEVEEITIELLKEKIVSLTKISKFFKKHNKYPLK</sequence>
<evidence type="ECO:0000313" key="1">
    <source>
        <dbReference type="EMBL" id="QFC18641.1"/>
    </source>
</evidence>
<dbReference type="KEGG" id="lmw:LMOSLCC2755_p0026"/>
<organism evidence="1">
    <name type="scientific">Listeria monocytogenes</name>
    <dbReference type="NCBI Taxonomy" id="1639"/>
    <lineage>
        <taxon>Bacteria</taxon>
        <taxon>Bacillati</taxon>
        <taxon>Bacillota</taxon>
        <taxon>Bacilli</taxon>
        <taxon>Bacillales</taxon>
        <taxon>Listeriaceae</taxon>
        <taxon>Listeria</taxon>
    </lineage>
</organism>
<dbReference type="AlphaFoldDB" id="A0A5P4SDH4"/>
<protein>
    <submittedName>
        <fullName evidence="1">Uncharacterized protein</fullName>
    </submittedName>
</protein>
<keyword evidence="1" id="KW-0614">Plasmid</keyword>
<dbReference type="RefSeq" id="WP_013315184.1">
    <property type="nucleotide sequence ID" value="NZ_CP030834.1"/>
</dbReference>
<accession>A0A5P4SDH4</accession>
<gene>
    <name evidence="1" type="ORF">pLM1686_00084</name>
</gene>
<name>A0A5P4SDH4_LISMN</name>